<dbReference type="InterPro" id="IPR002835">
    <property type="entry name" value="CofC"/>
</dbReference>
<dbReference type="NCBIfam" id="TIGR03552">
    <property type="entry name" value="F420_cofC"/>
    <property type="match status" value="1"/>
</dbReference>
<dbReference type="AlphaFoldDB" id="W6JZB2"/>
<feature type="binding site" evidence="5">
    <location>
        <position position="149"/>
    </location>
    <ligand>
        <name>phosphoenolpyruvate</name>
        <dbReference type="ChEBI" id="CHEBI:58702"/>
    </ligand>
</feature>
<comment type="catalytic activity">
    <reaction evidence="5">
        <text>phosphoenolpyruvate + GTP + H(+) = enolpyruvoyl-2-diphospho-5'-guanosine + diphosphate</text>
        <dbReference type="Rhea" id="RHEA:30519"/>
        <dbReference type="ChEBI" id="CHEBI:15378"/>
        <dbReference type="ChEBI" id="CHEBI:33019"/>
        <dbReference type="ChEBI" id="CHEBI:37565"/>
        <dbReference type="ChEBI" id="CHEBI:58702"/>
        <dbReference type="ChEBI" id="CHEBI:143701"/>
        <dbReference type="EC" id="2.7.7.105"/>
    </reaction>
</comment>
<feature type="binding site" evidence="5">
    <location>
        <position position="168"/>
    </location>
    <ligand>
        <name>phosphoenolpyruvate</name>
        <dbReference type="ChEBI" id="CHEBI:58702"/>
    </ligand>
</feature>
<accession>W6JZB2</accession>
<proteinExistence type="inferred from homology"/>
<dbReference type="UniPathway" id="UPA00071"/>
<dbReference type="SUPFAM" id="SSF53448">
    <property type="entry name" value="Nucleotide-diphospho-sugar transferases"/>
    <property type="match status" value="1"/>
</dbReference>
<dbReference type="RefSeq" id="WP_083433885.1">
    <property type="nucleotide sequence ID" value="NZ_HG764815.1"/>
</dbReference>
<comment type="similarity">
    <text evidence="5">Belongs to the CofC family.</text>
</comment>
<evidence type="ECO:0000256" key="1">
    <source>
        <dbReference type="ARBA" id="ARBA00022679"/>
    </source>
</evidence>
<evidence type="ECO:0000313" key="7">
    <source>
        <dbReference type="Proteomes" id="UP000035763"/>
    </source>
</evidence>
<dbReference type="InterPro" id="IPR029044">
    <property type="entry name" value="Nucleotide-diphossugar_trans"/>
</dbReference>
<evidence type="ECO:0000313" key="6">
    <source>
        <dbReference type="EMBL" id="CCH74522.1"/>
    </source>
</evidence>
<dbReference type="GO" id="GO:0005525">
    <property type="term" value="F:GTP binding"/>
    <property type="evidence" value="ECO:0007669"/>
    <property type="project" value="UniProtKB-KW"/>
</dbReference>
<evidence type="ECO:0000256" key="3">
    <source>
        <dbReference type="ARBA" id="ARBA00022741"/>
    </source>
</evidence>
<evidence type="ECO:0000256" key="4">
    <source>
        <dbReference type="ARBA" id="ARBA00023134"/>
    </source>
</evidence>
<dbReference type="GO" id="GO:0052645">
    <property type="term" value="P:F420-0 metabolic process"/>
    <property type="evidence" value="ECO:0007669"/>
    <property type="project" value="UniProtKB-UniRule"/>
</dbReference>
<protein>
    <recommendedName>
        <fullName evidence="5">Phosphoenolpyruvate guanylyltransferase</fullName>
        <shortName evidence="5">PEP guanylyltransferase</shortName>
        <ecNumber evidence="5">2.7.7.105</ecNumber>
    </recommendedName>
</protein>
<feature type="binding site" evidence="5">
    <location>
        <position position="165"/>
    </location>
    <ligand>
        <name>phosphoenolpyruvate</name>
        <dbReference type="ChEBI" id="CHEBI:58702"/>
    </ligand>
</feature>
<dbReference type="EC" id="2.7.7.105" evidence="5"/>
<keyword evidence="3 5" id="KW-0547">Nucleotide-binding</keyword>
<dbReference type="OrthoDB" id="9151145at2"/>
<evidence type="ECO:0000256" key="2">
    <source>
        <dbReference type="ARBA" id="ARBA00022695"/>
    </source>
</evidence>
<dbReference type="PANTHER" id="PTHR40392">
    <property type="entry name" value="2-PHOSPHO-L-LACTATE GUANYLYLTRANSFERASE"/>
    <property type="match status" value="1"/>
</dbReference>
<gene>
    <name evidence="6" type="primary">cofC</name>
    <name evidence="5" type="synonym">fbiD</name>
    <name evidence="6" type="ORF">BN11_4510023</name>
</gene>
<comment type="pathway">
    <text evidence="5">Cofactor biosynthesis; coenzyme F420 biosynthesis.</text>
</comment>
<dbReference type="EMBL" id="CAJA01000392">
    <property type="protein sequence ID" value="CCH74522.1"/>
    <property type="molecule type" value="Genomic_DNA"/>
</dbReference>
<keyword evidence="4 5" id="KW-0342">GTP-binding</keyword>
<comment type="caution">
    <text evidence="6">The sequence shown here is derived from an EMBL/GenBank/DDBJ whole genome shotgun (WGS) entry which is preliminary data.</text>
</comment>
<keyword evidence="1 5" id="KW-0808">Transferase</keyword>
<keyword evidence="7" id="KW-1185">Reference proteome</keyword>
<dbReference type="HAMAP" id="MF_02114">
    <property type="entry name" value="CofC"/>
    <property type="match status" value="1"/>
</dbReference>
<dbReference type="STRING" id="1193182.BN11_4510023"/>
<sequence>MISSINVVPCGPVDAEPSRWSIVIPFKGTASAKSRLGPGHNGPGLAKAFLLDVLAAVHGSPAVARVVVVSANAAIGSQAAVDVLSDTGGGLNESVQAGVGWMRCRAPRSPVAVVLADLPSLRSHEVTQALALASQHPRAFVPDSTGFGTTMITLAPSVDFAARFGSQSAAAHFAAGFVRVEVPSSSGLRRDVDTPQDLASLLCPGINTTAFLRGDDCRG</sequence>
<name>W6JZB2_9MICO</name>
<comment type="function">
    <text evidence="5">Guanylyltransferase that catalyzes the activation of phosphoenolpyruvate (PEP) as enolpyruvoyl-2-diphospho-5'-guanosine, via the condensation of PEP with GTP. It is involved in the biosynthesis of coenzyme F420, a hydride carrier cofactor.</text>
</comment>
<organism evidence="6 7">
    <name type="scientific">Nostocoides australiense Ben110</name>
    <dbReference type="NCBI Taxonomy" id="1193182"/>
    <lineage>
        <taxon>Bacteria</taxon>
        <taxon>Bacillati</taxon>
        <taxon>Actinomycetota</taxon>
        <taxon>Actinomycetes</taxon>
        <taxon>Micrococcales</taxon>
        <taxon>Intrasporangiaceae</taxon>
        <taxon>Nostocoides</taxon>
    </lineage>
</organism>
<dbReference type="GO" id="GO:0043814">
    <property type="term" value="F:phospholactate guanylyltransferase activity"/>
    <property type="evidence" value="ECO:0007669"/>
    <property type="project" value="InterPro"/>
</dbReference>
<dbReference type="PANTHER" id="PTHR40392:SF1">
    <property type="entry name" value="2-PHOSPHO-L-LACTATE GUANYLYLTRANSFERASE"/>
    <property type="match status" value="1"/>
</dbReference>
<keyword evidence="2 5" id="KW-0548">Nucleotidyltransferase</keyword>
<dbReference type="Gene3D" id="3.90.550.10">
    <property type="entry name" value="Spore Coat Polysaccharide Biosynthesis Protein SpsA, Chain A"/>
    <property type="match status" value="1"/>
</dbReference>
<dbReference type="Proteomes" id="UP000035763">
    <property type="component" value="Unassembled WGS sequence"/>
</dbReference>
<dbReference type="Pfam" id="PF01983">
    <property type="entry name" value="CofC"/>
    <property type="match status" value="1"/>
</dbReference>
<reference evidence="6 7" key="1">
    <citation type="journal article" date="2013" name="ISME J.">
        <title>A metabolic model for members of the genus Tetrasphaera involved in enhanced biological phosphorus removal.</title>
        <authorList>
            <person name="Kristiansen R."/>
            <person name="Nguyen H.T.T."/>
            <person name="Saunders A.M."/>
            <person name="Nielsen J.L."/>
            <person name="Wimmer R."/>
            <person name="Le V.Q."/>
            <person name="McIlroy S.J."/>
            <person name="Petrovski S."/>
            <person name="Seviour R.J."/>
            <person name="Calteau A."/>
            <person name="Nielsen K.L."/>
            <person name="Nielsen P.H."/>
        </authorList>
    </citation>
    <scope>NUCLEOTIDE SEQUENCE [LARGE SCALE GENOMIC DNA]</scope>
    <source>
        <strain evidence="6 7">Ben110</strain>
    </source>
</reference>
<evidence type="ECO:0000256" key="5">
    <source>
        <dbReference type="HAMAP-Rule" id="MF_02114"/>
    </source>
</evidence>